<keyword evidence="7" id="KW-0539">Nucleus</keyword>
<evidence type="ECO:0000256" key="6">
    <source>
        <dbReference type="ARBA" id="ARBA00023180"/>
    </source>
</evidence>
<proteinExistence type="inferred from homology"/>
<dbReference type="InterPro" id="IPR004855">
    <property type="entry name" value="TFIIA_asu/bsu"/>
</dbReference>
<evidence type="ECO:0000256" key="7">
    <source>
        <dbReference type="ARBA" id="ARBA00023242"/>
    </source>
</evidence>
<feature type="compositionally biased region" description="Acidic residues" evidence="8">
    <location>
        <begin position="693"/>
        <end position="711"/>
    </location>
</feature>
<organism evidence="11 12">
    <name type="scientific">Porites lobata</name>
    <dbReference type="NCBI Taxonomy" id="104759"/>
    <lineage>
        <taxon>Eukaryota</taxon>
        <taxon>Metazoa</taxon>
        <taxon>Cnidaria</taxon>
        <taxon>Anthozoa</taxon>
        <taxon>Hexacorallia</taxon>
        <taxon>Scleractinia</taxon>
        <taxon>Fungiina</taxon>
        <taxon>Poritidae</taxon>
        <taxon>Porites</taxon>
    </lineage>
</organism>
<feature type="chain" id="PRO_5045039491" description="Spondin-like TSP1 domain-containing protein" evidence="9">
    <location>
        <begin position="23"/>
        <end position="794"/>
    </location>
</feature>
<dbReference type="SUPFAM" id="SSF47396">
    <property type="entry name" value="Transcription factor IIA (TFIIA), alpha-helical domain"/>
    <property type="match status" value="1"/>
</dbReference>
<evidence type="ECO:0000256" key="3">
    <source>
        <dbReference type="ARBA" id="ARBA00022729"/>
    </source>
</evidence>
<name>A0ABN8Q365_9CNID</name>
<evidence type="ECO:0000256" key="5">
    <source>
        <dbReference type="ARBA" id="ARBA00023163"/>
    </source>
</evidence>
<dbReference type="Pfam" id="PF19028">
    <property type="entry name" value="TSP1_spondin"/>
    <property type="match status" value="2"/>
</dbReference>
<comment type="subcellular location">
    <subcellularLocation>
        <location evidence="1">Nucleus</location>
    </subcellularLocation>
</comment>
<feature type="compositionally biased region" description="Acidic residues" evidence="8">
    <location>
        <begin position="720"/>
        <end position="746"/>
    </location>
</feature>
<dbReference type="EMBL" id="CALNXK010000103">
    <property type="protein sequence ID" value="CAH3156088.1"/>
    <property type="molecule type" value="Genomic_DNA"/>
</dbReference>
<dbReference type="SMART" id="SM00209">
    <property type="entry name" value="TSP1"/>
    <property type="match status" value="8"/>
</dbReference>
<keyword evidence="12" id="KW-1185">Reference proteome</keyword>
<dbReference type="InterPro" id="IPR036383">
    <property type="entry name" value="TSP1_rpt_sf"/>
</dbReference>
<protein>
    <recommendedName>
        <fullName evidence="10">Spondin-like TSP1 domain-containing protein</fullName>
    </recommendedName>
</protein>
<dbReference type="CDD" id="cd07976">
    <property type="entry name" value="TFIIA_alpha_beta_like"/>
    <property type="match status" value="2"/>
</dbReference>
<gene>
    <name evidence="11" type="ORF">PLOB_00001658</name>
</gene>
<reference evidence="11 12" key="1">
    <citation type="submission" date="2022-05" db="EMBL/GenBank/DDBJ databases">
        <authorList>
            <consortium name="Genoscope - CEA"/>
            <person name="William W."/>
        </authorList>
    </citation>
    <scope>NUCLEOTIDE SEQUENCE [LARGE SCALE GENOMIC DNA]</scope>
</reference>
<keyword evidence="4" id="KW-1015">Disulfide bond</keyword>
<feature type="domain" description="Spondin-like TSP1" evidence="10">
    <location>
        <begin position="371"/>
        <end position="419"/>
    </location>
</feature>
<evidence type="ECO:0000256" key="2">
    <source>
        <dbReference type="ARBA" id="ARBA00010059"/>
    </source>
</evidence>
<dbReference type="SUPFAM" id="SSF50784">
    <property type="entry name" value="Transcription factor IIA (TFIIA), beta-barrel domain"/>
    <property type="match status" value="1"/>
</dbReference>
<dbReference type="Gene3D" id="1.10.287.100">
    <property type="match status" value="1"/>
</dbReference>
<accession>A0ABN8Q365</accession>
<dbReference type="Proteomes" id="UP001159405">
    <property type="component" value="Unassembled WGS sequence"/>
</dbReference>
<keyword evidence="5" id="KW-0804">Transcription</keyword>
<dbReference type="PROSITE" id="PS50092">
    <property type="entry name" value="TSP1"/>
    <property type="match status" value="8"/>
</dbReference>
<evidence type="ECO:0000259" key="10">
    <source>
        <dbReference type="Pfam" id="PF19028"/>
    </source>
</evidence>
<dbReference type="InterPro" id="IPR009088">
    <property type="entry name" value="TFIIA_b-brl"/>
</dbReference>
<dbReference type="SMART" id="SM01371">
    <property type="entry name" value="TFIIA"/>
    <property type="match status" value="1"/>
</dbReference>
<evidence type="ECO:0000256" key="1">
    <source>
        <dbReference type="ARBA" id="ARBA00004123"/>
    </source>
</evidence>
<feature type="signal peptide" evidence="9">
    <location>
        <begin position="1"/>
        <end position="22"/>
    </location>
</feature>
<dbReference type="PANTHER" id="PTHR12694">
    <property type="entry name" value="TRANSCRIPTION INITIATION FACTOR IIA SUBUNIT 1"/>
    <property type="match status" value="1"/>
</dbReference>
<sequence length="794" mass="86715">MRLDTFFVLVLFVSFFLCSVDSWRRRRRRRRCYRNCTPGGWSSWTSCTRGCGTGTQYRTRGIAVPARCGGTCNVALTERRYCNTYCCRVYCAWNWNAWSPCTGCGMSQQTRTMRITRYPSCGGTSCPSQRSQTRSCNTGVCCPVNCVVGSWSGWGSCNARCESNGQQTRSRRVTTAASCSGTPCPTLKQTKSCRGPCCRRDCQVSSWSVWGSCSAPPSSCSTNSGTRSRGRRVTSYPSCGGSSCPTLTQKSQCTPVPIPCKMNAWSKWSACSPNNAKCGAGTQYQTRTVATQPYCSPACPATRQTRSCTHSCCPRDCAVSSWGSWSACSNICGTGTKTRTRRVTAKPYCNGRACPALKDATKCSQYNNSDCAVSSWGSWSACSNTCGTGTKTRTRRVTSKPYCNGRACPALKDATKCSQYNNRDCVMSSWSSWSICSNGCGSGQSTRTRQIISPASKVYRGVIEDVIKNVRESFLNEGVDEQVLQELKQIWESKLLQSRAVDGMPAEGQQTTRQQYVYPHGPPNPGMTARAMAALPSGQLKQVNIAPSTTVRVPEALTAQQAASGQTTIMYPSTHAHALGQMTAAASAATMAIPGSLTQIQPGAASHSYPTVRTIQTTQQVGNLRQQNFTAQPRVIGTNQQQVIRAIQQQPATAGNTQVIRGGTQPSIIQMTQLHQGDKQPPGIQVIQVDGANDSDSEDDDDDDEDEDDDEKDKAKDNGLDDEGEVEDEDPLNSDDDVSDDDPADLFDTDNVVVCQFDKINRSRNKWKFYLKDGIMNLRGRDYVFQKATGEAEW</sequence>
<evidence type="ECO:0000313" key="12">
    <source>
        <dbReference type="Proteomes" id="UP001159405"/>
    </source>
</evidence>
<dbReference type="SUPFAM" id="SSF82895">
    <property type="entry name" value="TSP-1 type 1 repeat"/>
    <property type="match status" value="7"/>
</dbReference>
<dbReference type="InterPro" id="IPR000884">
    <property type="entry name" value="TSP1_rpt"/>
</dbReference>
<evidence type="ECO:0000313" key="11">
    <source>
        <dbReference type="EMBL" id="CAH3156088.1"/>
    </source>
</evidence>
<feature type="region of interest" description="Disordered" evidence="8">
    <location>
        <begin position="674"/>
        <end position="746"/>
    </location>
</feature>
<dbReference type="PANTHER" id="PTHR12694:SF8">
    <property type="entry name" value="TRANSCRIPTION INITIATION FACTOR IIA SUBUNIT 1"/>
    <property type="match status" value="1"/>
</dbReference>
<keyword evidence="3 9" id="KW-0732">Signal</keyword>
<comment type="similarity">
    <text evidence="2">Belongs to the TFIIA subunit 1 family.</text>
</comment>
<dbReference type="Pfam" id="PF03153">
    <property type="entry name" value="TFIIA"/>
    <property type="match status" value="2"/>
</dbReference>
<evidence type="ECO:0000256" key="9">
    <source>
        <dbReference type="SAM" id="SignalP"/>
    </source>
</evidence>
<feature type="domain" description="Spondin-like TSP1" evidence="10">
    <location>
        <begin position="317"/>
        <end position="365"/>
    </location>
</feature>
<evidence type="ECO:0000256" key="8">
    <source>
        <dbReference type="SAM" id="MobiDB-lite"/>
    </source>
</evidence>
<evidence type="ECO:0000256" key="4">
    <source>
        <dbReference type="ARBA" id="ARBA00023157"/>
    </source>
</evidence>
<dbReference type="Pfam" id="PF00090">
    <property type="entry name" value="TSP_1"/>
    <property type="match status" value="5"/>
</dbReference>
<keyword evidence="6" id="KW-0325">Glycoprotein</keyword>
<dbReference type="InterPro" id="IPR044004">
    <property type="entry name" value="TSP1_spondin_dom"/>
</dbReference>
<comment type="caution">
    <text evidence="11">The sequence shown here is derived from an EMBL/GenBank/DDBJ whole genome shotgun (WGS) entry which is preliminary data.</text>
</comment>
<dbReference type="Gene3D" id="2.20.100.10">
    <property type="entry name" value="Thrombospondin type-1 (TSP1) repeat"/>
    <property type="match status" value="7"/>
</dbReference>
<dbReference type="Gene3D" id="2.30.18.10">
    <property type="entry name" value="Transcription factor IIA (TFIIA), beta-barrel domain"/>
    <property type="match status" value="1"/>
</dbReference>